<organism evidence="2">
    <name type="scientific">Actinoplanes campanulatus</name>
    <dbReference type="NCBI Taxonomy" id="113559"/>
    <lineage>
        <taxon>Bacteria</taxon>
        <taxon>Bacillati</taxon>
        <taxon>Actinomycetota</taxon>
        <taxon>Actinomycetes</taxon>
        <taxon>Micromonosporales</taxon>
        <taxon>Micromonosporaceae</taxon>
        <taxon>Actinoplanes</taxon>
    </lineage>
</organism>
<reference evidence="2" key="1">
    <citation type="submission" date="2021-01" db="EMBL/GenBank/DDBJ databases">
        <title>Whole genome shotgun sequence of Actinoplanes capillaceus NBRC 16408.</title>
        <authorList>
            <person name="Komaki H."/>
            <person name="Tamura T."/>
        </authorList>
    </citation>
    <scope>NUCLEOTIDE SEQUENCE [LARGE SCALE GENOMIC DNA]</scope>
    <source>
        <strain evidence="2">NBRC 16408</strain>
    </source>
</reference>
<sequence length="322" mass="34556">MRGCDSAADRARISLARHGFRACHLTELPPGAGHRRYLRATTDRGPVVCCVLDPVRGHPAALRFCAVQARLRAAGIRVPRIIAYDQPNGVLLQSDLGGDSLTRILTQDRTPAVMTSALTVMVSINAIPVTAARPGGTGPMAAAHPLLEWYLPYAGETGPTAWPPVLESLSRAVARQPLLLQHNDFHSGNLIIEPDGRLGVVDFQDAAAGPALTDLATFTFDPALRRNRADRDTVITSAAAIWRASGLPAGPDAAFTASVHLAAVHRLLQLIGVCARLIVRDGKTRYRRELDNALWYLHDLPATSGLTSTVQRLVSSPHARPA</sequence>
<gene>
    <name evidence="2" type="ORF">Aca07nite_77270</name>
</gene>
<comment type="caution">
    <text evidence="2">The sequence shown here is derived from an EMBL/GenBank/DDBJ whole genome shotgun (WGS) entry which is preliminary data.</text>
</comment>
<dbReference type="Pfam" id="PF01636">
    <property type="entry name" value="APH"/>
    <property type="match status" value="1"/>
</dbReference>
<dbReference type="EMBL" id="BOMF01000149">
    <property type="protein sequence ID" value="GID50452.1"/>
    <property type="molecule type" value="Genomic_DNA"/>
</dbReference>
<dbReference type="InterPro" id="IPR011009">
    <property type="entry name" value="Kinase-like_dom_sf"/>
</dbReference>
<dbReference type="Gene3D" id="3.30.200.20">
    <property type="entry name" value="Phosphorylase Kinase, domain 1"/>
    <property type="match status" value="1"/>
</dbReference>
<evidence type="ECO:0000313" key="2">
    <source>
        <dbReference type="EMBL" id="GID50452.1"/>
    </source>
</evidence>
<protein>
    <submittedName>
        <fullName evidence="2">Aminoglycoside phosphotransferase</fullName>
    </submittedName>
</protein>
<dbReference type="RefSeq" id="WP_204300490.1">
    <property type="nucleotide sequence ID" value="NZ_BAAAGQ010000037.1"/>
</dbReference>
<dbReference type="Gene3D" id="3.90.1200.10">
    <property type="match status" value="1"/>
</dbReference>
<feature type="domain" description="Aminoglycoside phosphotransferase" evidence="1">
    <location>
        <begin position="25"/>
        <end position="244"/>
    </location>
</feature>
<dbReference type="SUPFAM" id="SSF56112">
    <property type="entry name" value="Protein kinase-like (PK-like)"/>
    <property type="match status" value="1"/>
</dbReference>
<proteinExistence type="predicted"/>
<evidence type="ECO:0000259" key="1">
    <source>
        <dbReference type="Pfam" id="PF01636"/>
    </source>
</evidence>
<dbReference type="InterPro" id="IPR002575">
    <property type="entry name" value="Aminoglycoside_PTrfase"/>
</dbReference>
<name>A0ABQ3WVY2_9ACTN</name>
<accession>A0ABQ3WVY2</accession>